<dbReference type="EMBL" id="JACXJA010000017">
    <property type="protein sequence ID" value="MBD2863186.1"/>
    <property type="molecule type" value="Genomic_DNA"/>
</dbReference>
<feature type="chain" id="PRO_5037761651" evidence="1">
    <location>
        <begin position="22"/>
        <end position="435"/>
    </location>
</feature>
<evidence type="ECO:0000313" key="2">
    <source>
        <dbReference type="EMBL" id="MBD2863186.1"/>
    </source>
</evidence>
<feature type="signal peptide" evidence="1">
    <location>
        <begin position="1"/>
        <end position="21"/>
    </location>
</feature>
<keyword evidence="3" id="KW-1185">Reference proteome</keyword>
<dbReference type="PANTHER" id="PTHR43649:SF12">
    <property type="entry name" value="DIACETYLCHITOBIOSE BINDING PROTEIN DASA"/>
    <property type="match status" value="1"/>
</dbReference>
<dbReference type="Proteomes" id="UP000639396">
    <property type="component" value="Unassembled WGS sequence"/>
</dbReference>
<gene>
    <name evidence="2" type="ORF">IDH45_14430</name>
</gene>
<sequence length="435" mass="47827">MLKKSIAVSTVSIMIALTVSACGGTSDGNKEGSKTPDPAAPPSPVTLVFLVDGAAITDEEIEKLVKEPIKAKYPHITVEYRANTRGNTGLGEMIGAGDFPDFILTTYPRITIHRDLGTTYDLTELVKTYKVDLTKFDPQALETAKMYGSKDKVYALPFSLNFLATFYNKDLFDKFGVEYPKEGMTWDDMLSLAKRMTRMSDNIQYRGLSTSGVLDLSTQLSLAYVNPTTGKANVQTDGWKKVFQLVKDISSIPGNKDGNGDHFMKEQSLAMMTGYDARIASLEALHGTPRQFNWDLTQFPSYKERPNTSLASSGHFLIVSALSKHKEEAFQAIQVLTGVENQKLMTSRGRFTALNDQEIKGMYGSGMKSLQGKNVKNVFKSNFAPPFTASSVDALVQPSLTAAIKKVNEDIMDINSALREAEDIANKEIDAKKGK</sequence>
<dbReference type="PANTHER" id="PTHR43649">
    <property type="entry name" value="ARABINOSE-BINDING PROTEIN-RELATED"/>
    <property type="match status" value="1"/>
</dbReference>
<dbReference type="AlphaFoldDB" id="A0A927CBZ0"/>
<dbReference type="PROSITE" id="PS51257">
    <property type="entry name" value="PROKAR_LIPOPROTEIN"/>
    <property type="match status" value="1"/>
</dbReference>
<dbReference type="Gene3D" id="3.40.190.10">
    <property type="entry name" value="Periplasmic binding protein-like II"/>
    <property type="match status" value="1"/>
</dbReference>
<dbReference type="InterPro" id="IPR050490">
    <property type="entry name" value="Bact_solute-bd_prot1"/>
</dbReference>
<dbReference type="Pfam" id="PF01547">
    <property type="entry name" value="SBP_bac_1"/>
    <property type="match status" value="1"/>
</dbReference>
<keyword evidence="1" id="KW-0732">Signal</keyword>
<dbReference type="RefSeq" id="WP_190928757.1">
    <property type="nucleotide sequence ID" value="NZ_JACXJA010000017.1"/>
</dbReference>
<evidence type="ECO:0000313" key="3">
    <source>
        <dbReference type="Proteomes" id="UP000639396"/>
    </source>
</evidence>
<dbReference type="SUPFAM" id="SSF53850">
    <property type="entry name" value="Periplasmic binding protein-like II"/>
    <property type="match status" value="1"/>
</dbReference>
<name>A0A927CBZ0_9BACL</name>
<organism evidence="2 3">
    <name type="scientific">Paenibacillus oceani</name>
    <dbReference type="NCBI Taxonomy" id="2772510"/>
    <lineage>
        <taxon>Bacteria</taxon>
        <taxon>Bacillati</taxon>
        <taxon>Bacillota</taxon>
        <taxon>Bacilli</taxon>
        <taxon>Bacillales</taxon>
        <taxon>Paenibacillaceae</taxon>
        <taxon>Paenibacillus</taxon>
    </lineage>
</organism>
<proteinExistence type="predicted"/>
<reference evidence="2" key="1">
    <citation type="submission" date="2020-09" db="EMBL/GenBank/DDBJ databases">
        <title>A novel bacterium of genus Paenibacillus, isolated from South China Sea.</title>
        <authorList>
            <person name="Huang H."/>
            <person name="Mo K."/>
            <person name="Hu Y."/>
        </authorList>
    </citation>
    <scope>NUCLEOTIDE SEQUENCE</scope>
    <source>
        <strain evidence="2">IB182363</strain>
    </source>
</reference>
<dbReference type="InterPro" id="IPR006059">
    <property type="entry name" value="SBP"/>
</dbReference>
<evidence type="ECO:0000256" key="1">
    <source>
        <dbReference type="SAM" id="SignalP"/>
    </source>
</evidence>
<protein>
    <submittedName>
        <fullName evidence="2">Extracellular solute-binding protein</fullName>
    </submittedName>
</protein>
<accession>A0A927CBZ0</accession>
<comment type="caution">
    <text evidence="2">The sequence shown here is derived from an EMBL/GenBank/DDBJ whole genome shotgun (WGS) entry which is preliminary data.</text>
</comment>